<name>D3Q4B7_STANL</name>
<keyword evidence="3" id="KW-1185">Reference proteome</keyword>
<evidence type="ECO:0000313" key="3">
    <source>
        <dbReference type="Proteomes" id="UP000000844"/>
    </source>
</evidence>
<organism evidence="2 3">
    <name type="scientific">Stackebrandtia nassauensis (strain DSM 44728 / CIP 108903 / NRRL B-16338 / NBRC 102104 / LLR-40K-21)</name>
    <dbReference type="NCBI Taxonomy" id="446470"/>
    <lineage>
        <taxon>Bacteria</taxon>
        <taxon>Bacillati</taxon>
        <taxon>Actinomycetota</taxon>
        <taxon>Actinomycetes</taxon>
        <taxon>Glycomycetales</taxon>
        <taxon>Glycomycetaceae</taxon>
        <taxon>Stackebrandtia</taxon>
    </lineage>
</organism>
<sequence length="108" mass="11803">MSTTALKPPIDRLITAVNSGDMDGFLATFAYDGVVDDWGRRFTGHNEIRGWSERESIGLQQTFEVDSIREDGDTVVAVLQVGGNGFNGPSTFTFTLDGDLVREMKITA</sequence>
<dbReference type="Pfam" id="PF12680">
    <property type="entry name" value="SnoaL_2"/>
    <property type="match status" value="1"/>
</dbReference>
<dbReference type="InterPro" id="IPR037401">
    <property type="entry name" value="SnoaL-like"/>
</dbReference>
<evidence type="ECO:0000259" key="1">
    <source>
        <dbReference type="Pfam" id="PF12680"/>
    </source>
</evidence>
<dbReference type="OrthoDB" id="8080938at2"/>
<dbReference type="STRING" id="446470.Snas_0359"/>
<dbReference type="RefSeq" id="WP_013015648.1">
    <property type="nucleotide sequence ID" value="NC_013947.1"/>
</dbReference>
<proteinExistence type="predicted"/>
<dbReference type="InterPro" id="IPR032710">
    <property type="entry name" value="NTF2-like_dom_sf"/>
</dbReference>
<dbReference type="EMBL" id="CP001778">
    <property type="protein sequence ID" value="ADD40077.1"/>
    <property type="molecule type" value="Genomic_DNA"/>
</dbReference>
<evidence type="ECO:0000313" key="2">
    <source>
        <dbReference type="EMBL" id="ADD40077.1"/>
    </source>
</evidence>
<dbReference type="Proteomes" id="UP000000844">
    <property type="component" value="Chromosome"/>
</dbReference>
<dbReference type="Gene3D" id="3.10.450.50">
    <property type="match status" value="1"/>
</dbReference>
<protein>
    <recommendedName>
        <fullName evidence="1">SnoaL-like domain-containing protein</fullName>
    </recommendedName>
</protein>
<gene>
    <name evidence="2" type="ordered locus">Snas_0359</name>
</gene>
<accession>D3Q4B7</accession>
<reference evidence="2 3" key="1">
    <citation type="journal article" date="2009" name="Stand. Genomic Sci.">
        <title>Complete genome sequence of Stackebrandtia nassauensis type strain (LLR-40K-21).</title>
        <authorList>
            <person name="Munk C."/>
            <person name="Lapidus A."/>
            <person name="Copeland A."/>
            <person name="Jando M."/>
            <person name="Mayilraj S."/>
            <person name="Glavina Del Rio T."/>
            <person name="Nolan M."/>
            <person name="Chen F."/>
            <person name="Lucas S."/>
            <person name="Tice H."/>
            <person name="Cheng J.F."/>
            <person name="Han C."/>
            <person name="Detter J.C."/>
            <person name="Bruce D."/>
            <person name="Goodwin L."/>
            <person name="Chain P."/>
            <person name="Pitluck S."/>
            <person name="Goker M."/>
            <person name="Ovchinikova G."/>
            <person name="Pati A."/>
            <person name="Ivanova N."/>
            <person name="Mavromatis K."/>
            <person name="Chen A."/>
            <person name="Palaniappan K."/>
            <person name="Land M."/>
            <person name="Hauser L."/>
            <person name="Chang Y.J."/>
            <person name="Jeffries C.D."/>
            <person name="Bristow J."/>
            <person name="Eisen J.A."/>
            <person name="Markowitz V."/>
            <person name="Hugenholtz P."/>
            <person name="Kyrpides N.C."/>
            <person name="Klenk H.P."/>
        </authorList>
    </citation>
    <scope>NUCLEOTIDE SEQUENCE [LARGE SCALE GENOMIC DNA]</scope>
    <source>
        <strain evidence="3">DSM 44728 / CIP 108903 / NRRL B-16338 / NBRC 102104 / LLR-40K-21</strain>
    </source>
</reference>
<dbReference type="SUPFAM" id="SSF54427">
    <property type="entry name" value="NTF2-like"/>
    <property type="match status" value="1"/>
</dbReference>
<feature type="domain" description="SnoaL-like" evidence="1">
    <location>
        <begin position="11"/>
        <end position="103"/>
    </location>
</feature>
<dbReference type="eggNOG" id="ENOG5032YZA">
    <property type="taxonomic scope" value="Bacteria"/>
</dbReference>
<dbReference type="HOGENOM" id="CLU_148715_0_1_11"/>
<dbReference type="AlphaFoldDB" id="D3Q4B7"/>
<dbReference type="KEGG" id="sna:Snas_0359"/>